<dbReference type="GO" id="GO:0031468">
    <property type="term" value="P:nuclear membrane reassembly"/>
    <property type="evidence" value="ECO:0007669"/>
    <property type="project" value="TreeGrafter"/>
</dbReference>
<dbReference type="Gene3D" id="3.10.20.90">
    <property type="entry name" value="Phosphatidylinositol 3-kinase Catalytic Subunit, Chain A, domain 1"/>
    <property type="match status" value="1"/>
</dbReference>
<evidence type="ECO:0000313" key="4">
    <source>
        <dbReference type="EMBL" id="CAD7443832.1"/>
    </source>
</evidence>
<feature type="region of interest" description="Disordered" evidence="1">
    <location>
        <begin position="52"/>
        <end position="95"/>
    </location>
</feature>
<dbReference type="GO" id="GO:0005829">
    <property type="term" value="C:cytosol"/>
    <property type="evidence" value="ECO:0007669"/>
    <property type="project" value="TreeGrafter"/>
</dbReference>
<dbReference type="AlphaFoldDB" id="A0A7R9EZF2"/>
<dbReference type="InterPro" id="IPR001012">
    <property type="entry name" value="UBX_dom"/>
</dbReference>
<feature type="domain" description="UBX" evidence="2">
    <location>
        <begin position="377"/>
        <end position="454"/>
    </location>
</feature>
<feature type="domain" description="SEP" evidence="3">
    <location>
        <begin position="195"/>
        <end position="266"/>
    </location>
</feature>
<evidence type="ECO:0008006" key="5">
    <source>
        <dbReference type="Google" id="ProtNLM"/>
    </source>
</evidence>
<gene>
    <name evidence="4" type="ORF">TBIB3V08_LOCUS6230</name>
</gene>
<dbReference type="EMBL" id="OD566357">
    <property type="protein sequence ID" value="CAD7443832.1"/>
    <property type="molecule type" value="Genomic_DNA"/>
</dbReference>
<dbReference type="GO" id="GO:0005634">
    <property type="term" value="C:nucleus"/>
    <property type="evidence" value="ECO:0007669"/>
    <property type="project" value="TreeGrafter"/>
</dbReference>
<evidence type="ECO:0000256" key="1">
    <source>
        <dbReference type="SAM" id="MobiDB-lite"/>
    </source>
</evidence>
<dbReference type="GO" id="GO:0000045">
    <property type="term" value="P:autophagosome assembly"/>
    <property type="evidence" value="ECO:0007669"/>
    <property type="project" value="TreeGrafter"/>
</dbReference>
<dbReference type="PROSITE" id="PS51399">
    <property type="entry name" value="SEP"/>
    <property type="match status" value="1"/>
</dbReference>
<dbReference type="InterPro" id="IPR029071">
    <property type="entry name" value="Ubiquitin-like_domsf"/>
</dbReference>
<dbReference type="InterPro" id="IPR036241">
    <property type="entry name" value="NSFL1C_SEP_dom_sf"/>
</dbReference>
<name>A0A7R9EZF2_9NEOP</name>
<dbReference type="Pfam" id="PF00789">
    <property type="entry name" value="UBX"/>
    <property type="match status" value="1"/>
</dbReference>
<dbReference type="GO" id="GO:0007030">
    <property type="term" value="P:Golgi organization"/>
    <property type="evidence" value="ECO:0007669"/>
    <property type="project" value="TreeGrafter"/>
</dbReference>
<dbReference type="GO" id="GO:0043161">
    <property type="term" value="P:proteasome-mediated ubiquitin-dependent protein catabolic process"/>
    <property type="evidence" value="ECO:0007669"/>
    <property type="project" value="TreeGrafter"/>
</dbReference>
<dbReference type="SUPFAM" id="SSF54236">
    <property type="entry name" value="Ubiquitin-like"/>
    <property type="match status" value="1"/>
</dbReference>
<organism evidence="4">
    <name type="scientific">Timema bartmani</name>
    <dbReference type="NCBI Taxonomy" id="61472"/>
    <lineage>
        <taxon>Eukaryota</taxon>
        <taxon>Metazoa</taxon>
        <taxon>Ecdysozoa</taxon>
        <taxon>Arthropoda</taxon>
        <taxon>Hexapoda</taxon>
        <taxon>Insecta</taxon>
        <taxon>Pterygota</taxon>
        <taxon>Neoptera</taxon>
        <taxon>Polyneoptera</taxon>
        <taxon>Phasmatodea</taxon>
        <taxon>Timematodea</taxon>
        <taxon>Timematoidea</taxon>
        <taxon>Timematidae</taxon>
        <taxon>Timema</taxon>
    </lineage>
</organism>
<dbReference type="PROSITE" id="PS50033">
    <property type="entry name" value="UBX"/>
    <property type="match status" value="1"/>
</dbReference>
<sequence>MYNINYEETELAEYVKRSQVLRPSTNTRSACFDSNIIVQVALASFYENDGDDNPIIVEDTEPEGQAAPPPSPVPVLTDSHQKQKPKPKQPAGYSSRIATVAGLNSDTSDEEEGQAFYAGGSEHSGQQVLGPSKKKDIVSEMFKSVKEHGAEVVDTHSPRGPGASSSFAGTGYRLGQSTNDSEVIGPPSGGRRDSHTEVVLKLWKEGFSINNGPLKRYSDPENRGFLDSVRRGLSPRVRQVPVGARSSSPGNQVRCPYKDSLTVRQAIKYSSIIKPLKSQVNHEPTQVIISPLPPPLSSAKDILTDLQAHTRSAPATVGAVTMRSIVDSYIPPDASFRQFRPCYGCPAPATVGAVKPADEKDRTANEEQAKDSLNVDKALPTTTIQIRLADGSRLIGQFNHTHTIGDVRSYITIARPQYQNQNFSLLTTFPSKELSDNSVTLSDAGILNAAVMQRLT</sequence>
<dbReference type="Pfam" id="PF08059">
    <property type="entry name" value="SEP"/>
    <property type="match status" value="1"/>
</dbReference>
<accession>A0A7R9EZF2</accession>
<dbReference type="InterPro" id="IPR012989">
    <property type="entry name" value="SEP_domain"/>
</dbReference>
<dbReference type="GO" id="GO:0043130">
    <property type="term" value="F:ubiquitin binding"/>
    <property type="evidence" value="ECO:0007669"/>
    <property type="project" value="TreeGrafter"/>
</dbReference>
<evidence type="ECO:0000259" key="3">
    <source>
        <dbReference type="PROSITE" id="PS51399"/>
    </source>
</evidence>
<dbReference type="SMART" id="SM00166">
    <property type="entry name" value="UBX"/>
    <property type="match status" value="1"/>
</dbReference>
<dbReference type="CDD" id="cd01770">
    <property type="entry name" value="UBX_UBXN2"/>
    <property type="match status" value="1"/>
</dbReference>
<dbReference type="SUPFAM" id="SSF102848">
    <property type="entry name" value="NSFL1 (p97 ATPase) cofactor p47, SEP domain"/>
    <property type="match status" value="1"/>
</dbReference>
<dbReference type="PANTHER" id="PTHR23333:SF20">
    <property type="entry name" value="NSFL1 COFACTOR P47"/>
    <property type="match status" value="1"/>
</dbReference>
<feature type="region of interest" description="Disordered" evidence="1">
    <location>
        <begin position="149"/>
        <end position="170"/>
    </location>
</feature>
<feature type="compositionally biased region" description="Acidic residues" evidence="1">
    <location>
        <begin position="52"/>
        <end position="62"/>
    </location>
</feature>
<dbReference type="SMART" id="SM00553">
    <property type="entry name" value="SEP"/>
    <property type="match status" value="1"/>
</dbReference>
<proteinExistence type="predicted"/>
<dbReference type="Gene3D" id="3.30.420.210">
    <property type="entry name" value="SEP domain"/>
    <property type="match status" value="1"/>
</dbReference>
<evidence type="ECO:0000259" key="2">
    <source>
        <dbReference type="PROSITE" id="PS50033"/>
    </source>
</evidence>
<dbReference type="PANTHER" id="PTHR23333">
    <property type="entry name" value="UBX DOMAIN CONTAINING PROTEIN"/>
    <property type="match status" value="1"/>
</dbReference>
<dbReference type="GO" id="GO:0061025">
    <property type="term" value="P:membrane fusion"/>
    <property type="evidence" value="ECO:0007669"/>
    <property type="project" value="TreeGrafter"/>
</dbReference>
<reference evidence="4" key="1">
    <citation type="submission" date="2020-11" db="EMBL/GenBank/DDBJ databases">
        <authorList>
            <person name="Tran Van P."/>
        </authorList>
    </citation>
    <scope>NUCLEOTIDE SEQUENCE</scope>
</reference>
<protein>
    <recommendedName>
        <fullName evidence="5">NSFL1 cofactor p47</fullName>
    </recommendedName>
</protein>